<keyword evidence="1" id="KW-0597">Phosphoprotein</keyword>
<name>A0A0B5DX28_9RHOB</name>
<evidence type="ECO:0000313" key="4">
    <source>
        <dbReference type="Proteomes" id="UP000031521"/>
    </source>
</evidence>
<feature type="modified residue" description="4-aspartylphosphate" evidence="1">
    <location>
        <position position="25"/>
    </location>
</feature>
<keyword evidence="4" id="KW-1185">Reference proteome</keyword>
<organism evidence="3 4">
    <name type="scientific">Celeribacter indicus</name>
    <dbReference type="NCBI Taxonomy" id="1208324"/>
    <lineage>
        <taxon>Bacteria</taxon>
        <taxon>Pseudomonadati</taxon>
        <taxon>Pseudomonadota</taxon>
        <taxon>Alphaproteobacteria</taxon>
        <taxon>Rhodobacterales</taxon>
        <taxon>Roseobacteraceae</taxon>
        <taxon>Celeribacter</taxon>
    </lineage>
</organism>
<gene>
    <name evidence="3" type="ORF">P73_0586</name>
</gene>
<dbReference type="AlphaFoldDB" id="A0A0B5DX28"/>
<feature type="domain" description="Response regulatory" evidence="2">
    <location>
        <begin position="1"/>
        <end position="91"/>
    </location>
</feature>
<dbReference type="KEGG" id="cid:P73_0586"/>
<dbReference type="PROSITE" id="PS50110">
    <property type="entry name" value="RESPONSE_REGULATORY"/>
    <property type="match status" value="1"/>
</dbReference>
<dbReference type="GO" id="GO:0000160">
    <property type="term" value="P:phosphorelay signal transduction system"/>
    <property type="evidence" value="ECO:0007669"/>
    <property type="project" value="InterPro"/>
</dbReference>
<proteinExistence type="predicted"/>
<dbReference type="InterPro" id="IPR001789">
    <property type="entry name" value="Sig_transdc_resp-reg_receiver"/>
</dbReference>
<evidence type="ECO:0000256" key="1">
    <source>
        <dbReference type="PROSITE-ProRule" id="PRU00169"/>
    </source>
</evidence>
<dbReference type="Proteomes" id="UP000031521">
    <property type="component" value="Chromosome"/>
</dbReference>
<dbReference type="HOGENOM" id="CLU_166684_0_0_5"/>
<protein>
    <submittedName>
        <fullName evidence="3">Response regulator receiver-like protein</fullName>
    </submittedName>
</protein>
<dbReference type="EMBL" id="CP004393">
    <property type="protein sequence ID" value="AJE45301.1"/>
    <property type="molecule type" value="Genomic_DNA"/>
</dbReference>
<dbReference type="SUPFAM" id="SSF52172">
    <property type="entry name" value="CheY-like"/>
    <property type="match status" value="1"/>
</dbReference>
<reference evidence="3 4" key="1">
    <citation type="journal article" date="2014" name="Int. J. Syst. Evol. Microbiol.">
        <title>Celeribacter indicus sp. nov., a polycyclic aromatic hydrocarbon-degrading bacterium from deep-sea sediment and reclassification of Huaishuia halophila as Celeribacter halophilus comb. nov.</title>
        <authorList>
            <person name="Lai Q."/>
            <person name="Cao J."/>
            <person name="Yuan J."/>
            <person name="Li F."/>
            <person name="Shao Z."/>
        </authorList>
    </citation>
    <scope>NUCLEOTIDE SEQUENCE [LARGE SCALE GENOMIC DNA]</scope>
    <source>
        <strain evidence="3">P73</strain>
    </source>
</reference>
<dbReference type="InterPro" id="IPR011006">
    <property type="entry name" value="CheY-like_superfamily"/>
</dbReference>
<accession>A0A0B5DX28</accession>
<dbReference type="STRING" id="1208324.P73_0586"/>
<evidence type="ECO:0000313" key="3">
    <source>
        <dbReference type="EMBL" id="AJE45301.1"/>
    </source>
</evidence>
<dbReference type="Gene3D" id="3.40.50.2300">
    <property type="match status" value="1"/>
</dbReference>
<sequence>MTAVTGQEEAIARLHGPAPDLIVLDLVLRGGSAFAVADYAHFRHPETRVIFTTNTSFFSDGSIFQHAANACAFVPKRVDPDDLTALVEHYGQTAP</sequence>
<evidence type="ECO:0000259" key="2">
    <source>
        <dbReference type="PROSITE" id="PS50110"/>
    </source>
</evidence>